<dbReference type="InterPro" id="IPR006645">
    <property type="entry name" value="NGN-like_dom"/>
</dbReference>
<evidence type="ECO:0000259" key="4">
    <source>
        <dbReference type="SMART" id="SM00738"/>
    </source>
</evidence>
<dbReference type="InterPro" id="IPR010215">
    <property type="entry name" value="Transcription_antiterm_RfaH"/>
</dbReference>
<keyword evidence="3" id="KW-0804">Transcription</keyword>
<feature type="domain" description="NusG-like N-terminal" evidence="4">
    <location>
        <begin position="8"/>
        <end position="107"/>
    </location>
</feature>
<evidence type="ECO:0000313" key="5">
    <source>
        <dbReference type="EMBL" id="TLU65056.1"/>
    </source>
</evidence>
<dbReference type="PANTHER" id="PTHR30265:SF7">
    <property type="entry name" value="TRANSCRIPTION ANTITERMINATION PROTEIN RFAH"/>
    <property type="match status" value="1"/>
</dbReference>
<dbReference type="GO" id="GO:0031564">
    <property type="term" value="P:transcription antitermination"/>
    <property type="evidence" value="ECO:0007669"/>
    <property type="project" value="UniProtKB-KW"/>
</dbReference>
<dbReference type="Proteomes" id="UP000307790">
    <property type="component" value="Unassembled WGS sequence"/>
</dbReference>
<dbReference type="NCBIfam" id="TIGR01955">
    <property type="entry name" value="RfaH"/>
    <property type="match status" value="1"/>
</dbReference>
<dbReference type="InterPro" id="IPR036735">
    <property type="entry name" value="NGN_dom_sf"/>
</dbReference>
<evidence type="ECO:0000313" key="6">
    <source>
        <dbReference type="Proteomes" id="UP000307790"/>
    </source>
</evidence>
<dbReference type="RefSeq" id="WP_138319726.1">
    <property type="nucleotide sequence ID" value="NZ_VCBC01000008.1"/>
</dbReference>
<dbReference type="EMBL" id="VCBC01000008">
    <property type="protein sequence ID" value="TLU65056.1"/>
    <property type="molecule type" value="Genomic_DNA"/>
</dbReference>
<dbReference type="NCBIfam" id="NF006534">
    <property type="entry name" value="PRK09014.1"/>
    <property type="match status" value="1"/>
</dbReference>
<dbReference type="Gene3D" id="3.30.70.940">
    <property type="entry name" value="NusG, N-terminal domain"/>
    <property type="match status" value="1"/>
</dbReference>
<dbReference type="GO" id="GO:0005829">
    <property type="term" value="C:cytosol"/>
    <property type="evidence" value="ECO:0007669"/>
    <property type="project" value="TreeGrafter"/>
</dbReference>
<dbReference type="AlphaFoldDB" id="A0A5R9IPA6"/>
<reference evidence="5 6" key="1">
    <citation type="submission" date="2019-05" db="EMBL/GenBank/DDBJ databases">
        <title>Genome sequences of Thalassotalea litorea 1K03283.</title>
        <authorList>
            <person name="Zhang D."/>
        </authorList>
    </citation>
    <scope>NUCLEOTIDE SEQUENCE [LARGE SCALE GENOMIC DNA]</scope>
    <source>
        <strain evidence="5 6">MCCC 1K03283</strain>
    </source>
</reference>
<dbReference type="CDD" id="cd09892">
    <property type="entry name" value="NGN_SP_RfaH"/>
    <property type="match status" value="1"/>
</dbReference>
<dbReference type="InterPro" id="IPR043425">
    <property type="entry name" value="NusG-like"/>
</dbReference>
<dbReference type="PANTHER" id="PTHR30265">
    <property type="entry name" value="RHO-INTERACTING TRANSCRIPTION TERMINATION FACTOR NUSG"/>
    <property type="match status" value="1"/>
</dbReference>
<keyword evidence="1" id="KW-0889">Transcription antitermination</keyword>
<evidence type="ECO:0000256" key="1">
    <source>
        <dbReference type="ARBA" id="ARBA00022814"/>
    </source>
</evidence>
<dbReference type="Pfam" id="PF02357">
    <property type="entry name" value="NusG"/>
    <property type="match status" value="1"/>
</dbReference>
<accession>A0A5R9IPA6</accession>
<keyword evidence="6" id="KW-1185">Reference proteome</keyword>
<sequence>MSNAVKSTKKWYVITSKPREERRAFDNLASQGIDVFYPKISAVKKRQGVKSVSIEPLFPNYLFVKLDSETTNFNAIRSTRGVANFVRFGANMATVNEPLIEQLKQDTEITGDSDQLPSLADLENYHRGDALIVTNGPFKGLSAIYKSSDGLERSIILLNMLGQQNEVAVSNQDIDKEA</sequence>
<dbReference type="OrthoDB" id="9790639at2"/>
<proteinExistence type="predicted"/>
<dbReference type="GO" id="GO:0006354">
    <property type="term" value="P:DNA-templated transcription elongation"/>
    <property type="evidence" value="ECO:0007669"/>
    <property type="project" value="InterPro"/>
</dbReference>
<evidence type="ECO:0000256" key="2">
    <source>
        <dbReference type="ARBA" id="ARBA00023015"/>
    </source>
</evidence>
<protein>
    <submittedName>
        <fullName evidence="5">Transcription/translation regulatory transformer protein RfaH</fullName>
    </submittedName>
</protein>
<name>A0A5R9IPA6_9GAMM</name>
<evidence type="ECO:0000256" key="3">
    <source>
        <dbReference type="ARBA" id="ARBA00023163"/>
    </source>
</evidence>
<dbReference type="SUPFAM" id="SSF82679">
    <property type="entry name" value="N-utilization substance G protein NusG, N-terminal domain"/>
    <property type="match status" value="1"/>
</dbReference>
<comment type="caution">
    <text evidence="5">The sequence shown here is derived from an EMBL/GenBank/DDBJ whole genome shotgun (WGS) entry which is preliminary data.</text>
</comment>
<dbReference type="SMART" id="SM00738">
    <property type="entry name" value="NGN"/>
    <property type="match status" value="1"/>
</dbReference>
<organism evidence="5 6">
    <name type="scientific">Thalassotalea litorea</name>
    <dbReference type="NCBI Taxonomy" id="2020715"/>
    <lineage>
        <taxon>Bacteria</taxon>
        <taxon>Pseudomonadati</taxon>
        <taxon>Pseudomonadota</taxon>
        <taxon>Gammaproteobacteria</taxon>
        <taxon>Alteromonadales</taxon>
        <taxon>Colwelliaceae</taxon>
        <taxon>Thalassotalea</taxon>
    </lineage>
</organism>
<gene>
    <name evidence="5" type="primary">rfaH</name>
    <name evidence="5" type="ORF">FE810_09005</name>
</gene>
<keyword evidence="2" id="KW-0805">Transcription regulation</keyword>